<organism evidence="8 9">
    <name type="scientific">Phormidium tenue FACHB-1050</name>
    <dbReference type="NCBI Taxonomy" id="2692857"/>
    <lineage>
        <taxon>Bacteria</taxon>
        <taxon>Bacillati</taxon>
        <taxon>Cyanobacteriota</taxon>
        <taxon>Cyanophyceae</taxon>
        <taxon>Oscillatoriophycideae</taxon>
        <taxon>Oscillatoriales</taxon>
        <taxon>Oscillatoriaceae</taxon>
        <taxon>Phormidium</taxon>
    </lineage>
</organism>
<dbReference type="EMBL" id="JACJQY010000002">
    <property type="protein sequence ID" value="MBD2315524.1"/>
    <property type="molecule type" value="Genomic_DNA"/>
</dbReference>
<evidence type="ECO:0000256" key="4">
    <source>
        <dbReference type="ARBA" id="ARBA00022989"/>
    </source>
</evidence>
<keyword evidence="4 6" id="KW-1133">Transmembrane helix</keyword>
<dbReference type="RefSeq" id="WP_190575709.1">
    <property type="nucleotide sequence ID" value="NZ_CAWPQU010000012.1"/>
</dbReference>
<dbReference type="Pfam" id="PF02743">
    <property type="entry name" value="dCache_1"/>
    <property type="match status" value="1"/>
</dbReference>
<name>A0ABR8C7V9_9CYAN</name>
<feature type="transmembrane region" description="Helical" evidence="6">
    <location>
        <begin position="336"/>
        <end position="360"/>
    </location>
</feature>
<sequence length="462" mass="51303">MSSIRQVFPIVLSIQITVAVGITGWISFNSSERAIQKLTRQLCDNLNLRVEQQITSYLEESVRINQSLTTALSNGSINPNDISQVQKDVFNKARELNIQNILFYGNESGTMVGIERYTGSNFLLRIREEANSLNRPTYVLSSDGVRGKLVTNEVYDHRTRPWYIAAKQSGKAIWSSIFVSTTDGELTTTKATPIYNSSGGIQGVVGINISLKQIKQFMLQTRPSDRWNVFLVEGNGTLVASTSEAPVFEKNGNVVKRFEASQSQDPKLQNAGLAIQKQYGGFQSLQDAQVIEFELNGEKYIVSTHKLNQGLQLDWSVGIIVPKSIFMQEIDTNNRVTLIIIVIMLGVNILIGLAIASWLLRPIKDLMTAAKGIEEESFNAEELDSVAQRQDELGQMARVFQEMGSTIAERQNGMKNQLSKLRAEKDEAKKAAIASQMGQSNSVESLLSRARALRMGDASRRS</sequence>
<reference evidence="8 9" key="1">
    <citation type="journal article" date="2020" name="ISME J.">
        <title>Comparative genomics reveals insights into cyanobacterial evolution and habitat adaptation.</title>
        <authorList>
            <person name="Chen M.Y."/>
            <person name="Teng W.K."/>
            <person name="Zhao L."/>
            <person name="Hu C.X."/>
            <person name="Zhou Y.K."/>
            <person name="Han B.P."/>
            <person name="Song L.R."/>
            <person name="Shu W.S."/>
        </authorList>
    </citation>
    <scope>NUCLEOTIDE SEQUENCE [LARGE SCALE GENOMIC DNA]</scope>
    <source>
        <strain evidence="8 9">FACHB-1050</strain>
    </source>
</reference>
<dbReference type="Gene3D" id="3.30.450.20">
    <property type="entry name" value="PAS domain"/>
    <property type="match status" value="1"/>
</dbReference>
<dbReference type="CDD" id="cd06225">
    <property type="entry name" value="HAMP"/>
    <property type="match status" value="1"/>
</dbReference>
<gene>
    <name evidence="8" type="ORF">H6G05_01505</name>
</gene>
<protein>
    <submittedName>
        <fullName evidence="8">HAMP domain-containing protein</fullName>
    </submittedName>
</protein>
<keyword evidence="5 6" id="KW-0472">Membrane</keyword>
<comment type="subcellular location">
    <subcellularLocation>
        <location evidence="1">Cell membrane</location>
        <topology evidence="1">Multi-pass membrane protein</topology>
    </subcellularLocation>
</comment>
<dbReference type="PROSITE" id="PS50885">
    <property type="entry name" value="HAMP"/>
    <property type="match status" value="1"/>
</dbReference>
<dbReference type="InterPro" id="IPR033479">
    <property type="entry name" value="dCache_1"/>
</dbReference>
<evidence type="ECO:0000256" key="1">
    <source>
        <dbReference type="ARBA" id="ARBA00004651"/>
    </source>
</evidence>
<keyword evidence="2" id="KW-1003">Cell membrane</keyword>
<dbReference type="CDD" id="cd12913">
    <property type="entry name" value="PDC1_MCP_like"/>
    <property type="match status" value="1"/>
</dbReference>
<accession>A0ABR8C7V9</accession>
<feature type="transmembrane region" description="Helical" evidence="6">
    <location>
        <begin position="7"/>
        <end position="28"/>
    </location>
</feature>
<evidence type="ECO:0000313" key="8">
    <source>
        <dbReference type="EMBL" id="MBD2315524.1"/>
    </source>
</evidence>
<dbReference type="Gene3D" id="6.10.340.10">
    <property type="match status" value="1"/>
</dbReference>
<evidence type="ECO:0000256" key="2">
    <source>
        <dbReference type="ARBA" id="ARBA00022475"/>
    </source>
</evidence>
<evidence type="ECO:0000259" key="7">
    <source>
        <dbReference type="PROSITE" id="PS50885"/>
    </source>
</evidence>
<evidence type="ECO:0000256" key="6">
    <source>
        <dbReference type="SAM" id="Phobius"/>
    </source>
</evidence>
<comment type="caution">
    <text evidence="8">The sequence shown here is derived from an EMBL/GenBank/DDBJ whole genome shotgun (WGS) entry which is preliminary data.</text>
</comment>
<proteinExistence type="predicted"/>
<dbReference type="SUPFAM" id="SSF158472">
    <property type="entry name" value="HAMP domain-like"/>
    <property type="match status" value="1"/>
</dbReference>
<feature type="domain" description="HAMP" evidence="7">
    <location>
        <begin position="357"/>
        <end position="412"/>
    </location>
</feature>
<evidence type="ECO:0000256" key="5">
    <source>
        <dbReference type="ARBA" id="ARBA00023136"/>
    </source>
</evidence>
<dbReference type="Pfam" id="PF00672">
    <property type="entry name" value="HAMP"/>
    <property type="match status" value="1"/>
</dbReference>
<dbReference type="InterPro" id="IPR003660">
    <property type="entry name" value="HAMP_dom"/>
</dbReference>
<dbReference type="InterPro" id="IPR029151">
    <property type="entry name" value="Sensor-like_sf"/>
</dbReference>
<dbReference type="SUPFAM" id="SSF103190">
    <property type="entry name" value="Sensory domain-like"/>
    <property type="match status" value="1"/>
</dbReference>
<keyword evidence="3 6" id="KW-0812">Transmembrane</keyword>
<dbReference type="Proteomes" id="UP000618445">
    <property type="component" value="Unassembled WGS sequence"/>
</dbReference>
<evidence type="ECO:0000256" key="3">
    <source>
        <dbReference type="ARBA" id="ARBA00022692"/>
    </source>
</evidence>
<evidence type="ECO:0000313" key="9">
    <source>
        <dbReference type="Proteomes" id="UP000618445"/>
    </source>
</evidence>
<keyword evidence="9" id="KW-1185">Reference proteome</keyword>